<evidence type="ECO:0000313" key="2">
    <source>
        <dbReference type="Proteomes" id="UP001589665"/>
    </source>
</evidence>
<dbReference type="RefSeq" id="WP_188704079.1">
    <property type="nucleotide sequence ID" value="NZ_BMNS01000009.1"/>
</dbReference>
<comment type="caution">
    <text evidence="1">The sequence shown here is derived from an EMBL/GenBank/DDBJ whole genome shotgun (WGS) entry which is preliminary data.</text>
</comment>
<accession>A0ABV5K2W2</accession>
<name>A0ABV5K2W2_9FLAO</name>
<evidence type="ECO:0000313" key="1">
    <source>
        <dbReference type="EMBL" id="MFB9273022.1"/>
    </source>
</evidence>
<dbReference type="Proteomes" id="UP001589665">
    <property type="component" value="Unassembled WGS sequence"/>
</dbReference>
<organism evidence="1 2">
    <name type="scientific">Lutibacter litoralis</name>
    <dbReference type="NCBI Taxonomy" id="321268"/>
    <lineage>
        <taxon>Bacteria</taxon>
        <taxon>Pseudomonadati</taxon>
        <taxon>Bacteroidota</taxon>
        <taxon>Flavobacteriia</taxon>
        <taxon>Flavobacteriales</taxon>
        <taxon>Flavobacteriaceae</taxon>
        <taxon>Lutibacter</taxon>
    </lineage>
</organism>
<gene>
    <name evidence="1" type="ORF">ACFFT3_14095</name>
</gene>
<protein>
    <submittedName>
        <fullName evidence="1">Uncharacterized protein</fullName>
    </submittedName>
</protein>
<sequence length="57" mass="6593">MFDTQMEENTNFPEAEGIVWQLKTKDNIHFNIAASENLIKDADFPSLEFEGDYEIPV</sequence>
<keyword evidence="2" id="KW-1185">Reference proteome</keyword>
<dbReference type="EMBL" id="JBHMDX010000011">
    <property type="protein sequence ID" value="MFB9273022.1"/>
    <property type="molecule type" value="Genomic_DNA"/>
</dbReference>
<reference evidence="1 2" key="1">
    <citation type="submission" date="2024-09" db="EMBL/GenBank/DDBJ databases">
        <authorList>
            <person name="Sun Q."/>
            <person name="Mori K."/>
        </authorList>
    </citation>
    <scope>NUCLEOTIDE SEQUENCE [LARGE SCALE GENOMIC DNA]</scope>
    <source>
        <strain evidence="1 2">JCM 13034</strain>
    </source>
</reference>
<proteinExistence type="predicted"/>